<comment type="function">
    <text evidence="7">The globular domain of the protein is located near the polypeptide exit tunnel on the outside of the subunit, while an extended beta-hairpin is found that lines the wall of the exit tunnel in the center of the 70S ribosome.</text>
</comment>
<evidence type="ECO:0000256" key="3">
    <source>
        <dbReference type="ARBA" id="ARBA00022884"/>
    </source>
</evidence>
<dbReference type="Pfam" id="PF00237">
    <property type="entry name" value="Ribosomal_L22"/>
    <property type="match status" value="1"/>
</dbReference>
<keyword evidence="2 7" id="KW-0699">rRNA-binding</keyword>
<name>A0A0F9Z091_9BACT</name>
<reference evidence="12 13" key="1">
    <citation type="journal article" date="2015" name="Nature">
        <title>rRNA introns, odd ribosomes, and small enigmatic genomes across a large radiation of phyla.</title>
        <authorList>
            <person name="Brown C.T."/>
            <person name="Hug L.A."/>
            <person name="Thomas B.C."/>
            <person name="Sharon I."/>
            <person name="Castelle C.J."/>
            <person name="Singh A."/>
            <person name="Wilkins M.J."/>
            <person name="Williams K.H."/>
            <person name="Banfield J.F."/>
        </authorList>
    </citation>
    <scope>NUCLEOTIDE SEQUENCE [LARGE SCALE GENOMIC DNA]</scope>
</reference>
<comment type="caution">
    <text evidence="12">The sequence shown here is derived from an EMBL/GenBank/DDBJ whole genome shotgun (WGS) entry which is preliminary data.</text>
</comment>
<evidence type="ECO:0000256" key="7">
    <source>
        <dbReference type="HAMAP-Rule" id="MF_01331"/>
    </source>
</evidence>
<gene>
    <name evidence="7" type="primary">rplV</name>
    <name evidence="12" type="ORF">UR21_C0002G0015</name>
</gene>
<keyword evidence="5 7" id="KW-0687">Ribonucleoprotein</keyword>
<dbReference type="GO" id="GO:0003735">
    <property type="term" value="F:structural constituent of ribosome"/>
    <property type="evidence" value="ECO:0007669"/>
    <property type="project" value="InterPro"/>
</dbReference>
<dbReference type="InterPro" id="IPR001063">
    <property type="entry name" value="Ribosomal_uL22"/>
</dbReference>
<dbReference type="AlphaFoldDB" id="A0A0F9Z091"/>
<dbReference type="EMBL" id="LBOI01000002">
    <property type="protein sequence ID" value="KKP32096.1"/>
    <property type="molecule type" value="Genomic_DNA"/>
</dbReference>
<dbReference type="InterPro" id="IPR005727">
    <property type="entry name" value="Ribosomal_uL22_bac/chlpt-type"/>
</dbReference>
<evidence type="ECO:0000256" key="5">
    <source>
        <dbReference type="ARBA" id="ARBA00023274"/>
    </source>
</evidence>
<feature type="coiled-coil region" evidence="11">
    <location>
        <begin position="106"/>
        <end position="133"/>
    </location>
</feature>
<evidence type="ECO:0000313" key="13">
    <source>
        <dbReference type="Proteomes" id="UP000034803"/>
    </source>
</evidence>
<evidence type="ECO:0000256" key="8">
    <source>
        <dbReference type="RuleBase" id="RU004005"/>
    </source>
</evidence>
<keyword evidence="3 7" id="KW-0694">RNA-binding</keyword>
<keyword evidence="4 7" id="KW-0689">Ribosomal protein</keyword>
<dbReference type="PANTHER" id="PTHR13501">
    <property type="entry name" value="CHLOROPLAST 50S RIBOSOMAL PROTEIN L22-RELATED"/>
    <property type="match status" value="1"/>
</dbReference>
<dbReference type="HAMAP" id="MF_01331_B">
    <property type="entry name" value="Ribosomal_uL22_B"/>
    <property type="match status" value="1"/>
</dbReference>
<sequence length="148" mass="16853">MEFKAEQKYLLLSPRKIRPVVDVIKKLTPSKALEVLPFIKKRASEYVLKVIKSAVANASQKGIDVNNLSFKEIQIGEGPRLKRGMPVSRGRWHPIKKRMSHIKVILASKEAIVSKENKEKEKIEDKKKEVKRIVKTVVKKGNKNGTKS</sequence>
<accession>A0A0F9Z091</accession>
<comment type="function">
    <text evidence="7 10">This protein binds specifically to 23S rRNA; its binding is stimulated by other ribosomal proteins, e.g., L4, L17, and L20. It is important during the early stages of 50S assembly. It makes multiple contacts with different domains of the 23S rRNA in the assembled 50S subunit and ribosome.</text>
</comment>
<dbReference type="SUPFAM" id="SSF54843">
    <property type="entry name" value="Ribosomal protein L22"/>
    <property type="match status" value="1"/>
</dbReference>
<evidence type="ECO:0000256" key="2">
    <source>
        <dbReference type="ARBA" id="ARBA00022730"/>
    </source>
</evidence>
<dbReference type="GO" id="GO:0022625">
    <property type="term" value="C:cytosolic large ribosomal subunit"/>
    <property type="evidence" value="ECO:0007669"/>
    <property type="project" value="TreeGrafter"/>
</dbReference>
<dbReference type="NCBIfam" id="TIGR01044">
    <property type="entry name" value="rplV_bact"/>
    <property type="match status" value="1"/>
</dbReference>
<protein>
    <recommendedName>
        <fullName evidence="6 7">Large ribosomal subunit protein uL22</fullName>
    </recommendedName>
</protein>
<evidence type="ECO:0000256" key="9">
    <source>
        <dbReference type="RuleBase" id="RU004006"/>
    </source>
</evidence>
<comment type="similarity">
    <text evidence="1 7 8">Belongs to the universal ribosomal protein uL22 family.</text>
</comment>
<proteinExistence type="inferred from homology"/>
<evidence type="ECO:0000256" key="1">
    <source>
        <dbReference type="ARBA" id="ARBA00009451"/>
    </source>
</evidence>
<evidence type="ECO:0000256" key="10">
    <source>
        <dbReference type="RuleBase" id="RU004008"/>
    </source>
</evidence>
<organism evidence="12 13">
    <name type="scientific">Candidatus Woesebacteria bacterium GW2011_GWC2_31_9</name>
    <dbReference type="NCBI Taxonomy" id="1618586"/>
    <lineage>
        <taxon>Bacteria</taxon>
        <taxon>Candidatus Woeseibacteriota</taxon>
    </lineage>
</organism>
<dbReference type="GO" id="GO:0006412">
    <property type="term" value="P:translation"/>
    <property type="evidence" value="ECO:0007669"/>
    <property type="project" value="UniProtKB-UniRule"/>
</dbReference>
<evidence type="ECO:0000313" key="12">
    <source>
        <dbReference type="EMBL" id="KKP32096.1"/>
    </source>
</evidence>
<keyword evidence="11" id="KW-0175">Coiled coil</keyword>
<dbReference type="CDD" id="cd00336">
    <property type="entry name" value="Ribosomal_L22"/>
    <property type="match status" value="1"/>
</dbReference>
<evidence type="ECO:0000256" key="11">
    <source>
        <dbReference type="SAM" id="Coils"/>
    </source>
</evidence>
<dbReference type="GO" id="GO:0019843">
    <property type="term" value="F:rRNA binding"/>
    <property type="evidence" value="ECO:0007669"/>
    <property type="project" value="UniProtKB-UniRule"/>
</dbReference>
<evidence type="ECO:0000256" key="4">
    <source>
        <dbReference type="ARBA" id="ARBA00022980"/>
    </source>
</evidence>
<comment type="subunit">
    <text evidence="7 9">Part of the 50S ribosomal subunit.</text>
</comment>
<dbReference type="Gene3D" id="3.90.470.10">
    <property type="entry name" value="Ribosomal protein L22/L17"/>
    <property type="match status" value="1"/>
</dbReference>
<dbReference type="PANTHER" id="PTHR13501:SF8">
    <property type="entry name" value="LARGE RIBOSOMAL SUBUNIT PROTEIN UL22M"/>
    <property type="match status" value="1"/>
</dbReference>
<dbReference type="Proteomes" id="UP000034803">
    <property type="component" value="Unassembled WGS sequence"/>
</dbReference>
<dbReference type="InterPro" id="IPR036394">
    <property type="entry name" value="Ribosomal_uL22_sf"/>
</dbReference>
<dbReference type="InterPro" id="IPR047867">
    <property type="entry name" value="Ribosomal_uL22_bac/org-type"/>
</dbReference>
<evidence type="ECO:0000256" key="6">
    <source>
        <dbReference type="ARBA" id="ARBA00035207"/>
    </source>
</evidence>